<dbReference type="Gene3D" id="3.90.180.10">
    <property type="entry name" value="Medium-chain alcohol dehydrogenases, catalytic domain"/>
    <property type="match status" value="1"/>
</dbReference>
<dbReference type="FunFam" id="3.40.50.720:FF:000121">
    <property type="entry name" value="Prostaglandin reductase 2"/>
    <property type="match status" value="1"/>
</dbReference>
<dbReference type="PANTHER" id="PTHR43205">
    <property type="entry name" value="PROSTAGLANDIN REDUCTASE"/>
    <property type="match status" value="1"/>
</dbReference>
<protein>
    <submittedName>
        <fullName evidence="3">NADP-dependent oxidoreductase YfmJ</fullName>
    </submittedName>
</protein>
<dbReference type="InterPro" id="IPR020843">
    <property type="entry name" value="ER"/>
</dbReference>
<dbReference type="PANTHER" id="PTHR43205:SF19">
    <property type="entry name" value="ENOYL REDUCTASE (ER) DOMAIN-CONTAINING PROTEIN"/>
    <property type="match status" value="1"/>
</dbReference>
<dbReference type="InterPro" id="IPR045010">
    <property type="entry name" value="MDR_fam"/>
</dbReference>
<dbReference type="AlphaFoldDB" id="A0AAF0YCQ2"/>
<keyword evidence="1" id="KW-0560">Oxidoreductase</keyword>
<dbReference type="EMBL" id="CP086717">
    <property type="protein sequence ID" value="WOO82429.1"/>
    <property type="molecule type" value="Genomic_DNA"/>
</dbReference>
<dbReference type="SMART" id="SM00829">
    <property type="entry name" value="PKS_ER"/>
    <property type="match status" value="1"/>
</dbReference>
<proteinExistence type="predicted"/>
<dbReference type="GeneID" id="87809144"/>
<dbReference type="RefSeq" id="XP_062628461.1">
    <property type="nucleotide sequence ID" value="XM_062772477.1"/>
</dbReference>
<accession>A0AAF0YCQ2</accession>
<dbReference type="Gene3D" id="3.40.50.720">
    <property type="entry name" value="NAD(P)-binding Rossmann-like Domain"/>
    <property type="match status" value="1"/>
</dbReference>
<reference evidence="3" key="1">
    <citation type="submission" date="2023-10" db="EMBL/GenBank/DDBJ databases">
        <authorList>
            <person name="Noh H."/>
        </authorList>
    </citation>
    <scope>NUCLEOTIDE SEQUENCE</scope>
    <source>
        <strain evidence="3">DUCC4014</strain>
    </source>
</reference>
<dbReference type="Pfam" id="PF00107">
    <property type="entry name" value="ADH_zinc_N"/>
    <property type="match status" value="1"/>
</dbReference>
<name>A0AAF0YCQ2_9TREE</name>
<dbReference type="InterPro" id="IPR041694">
    <property type="entry name" value="ADH_N_2"/>
</dbReference>
<evidence type="ECO:0000259" key="2">
    <source>
        <dbReference type="SMART" id="SM00829"/>
    </source>
</evidence>
<gene>
    <name evidence="3" type="primary">yfmJ_1</name>
    <name evidence="3" type="ORF">LOC62_04G005917</name>
</gene>
<evidence type="ECO:0000256" key="1">
    <source>
        <dbReference type="ARBA" id="ARBA00023002"/>
    </source>
</evidence>
<dbReference type="Proteomes" id="UP000827549">
    <property type="component" value="Chromosome 4"/>
</dbReference>
<keyword evidence="4" id="KW-1185">Reference proteome</keyword>
<dbReference type="CDD" id="cd05288">
    <property type="entry name" value="PGDH"/>
    <property type="match status" value="1"/>
</dbReference>
<dbReference type="InterPro" id="IPR011032">
    <property type="entry name" value="GroES-like_sf"/>
</dbReference>
<dbReference type="SUPFAM" id="SSF51735">
    <property type="entry name" value="NAD(P)-binding Rossmann-fold domains"/>
    <property type="match status" value="1"/>
</dbReference>
<dbReference type="InterPro" id="IPR013149">
    <property type="entry name" value="ADH-like_C"/>
</dbReference>
<organism evidence="3 4">
    <name type="scientific">Vanrija pseudolonga</name>
    <dbReference type="NCBI Taxonomy" id="143232"/>
    <lineage>
        <taxon>Eukaryota</taxon>
        <taxon>Fungi</taxon>
        <taxon>Dikarya</taxon>
        <taxon>Basidiomycota</taxon>
        <taxon>Agaricomycotina</taxon>
        <taxon>Tremellomycetes</taxon>
        <taxon>Trichosporonales</taxon>
        <taxon>Trichosporonaceae</taxon>
        <taxon>Vanrija</taxon>
    </lineage>
</organism>
<sequence length="339" mass="36525">MALRNSQRIWILNKAPTGPITSETFRLETRPLPALTAGQLLVQVQYISNDPVQRTFISAGPNAIIKPGSPLRSSGVAKVLESQSQKYKVGDRVFGPFGWTDFSVVDDSFVTAPAAELPGKPYASISPLGMTSLTAYGGAIDVLDVKPEHTVIVSGAAGAVGQVVVQLAKNVKGAKKVIGIAGGPEKVAYLKSIGADAAVDYKDPNWKDHLAAIVGKDGIDRFFDNVGGDIFDHILTVLNIHGRIALCGQIAGYNGQYTPFPHFVEIASKRITLQGFTVGDYITRWAEVSKELRKLIDEGKLKVDNAETVVPTKIEDVPTTWTRLFEGKSRGKLITQLEA</sequence>
<dbReference type="Pfam" id="PF16884">
    <property type="entry name" value="ADH_N_2"/>
    <property type="match status" value="1"/>
</dbReference>
<dbReference type="SUPFAM" id="SSF50129">
    <property type="entry name" value="GroES-like"/>
    <property type="match status" value="1"/>
</dbReference>
<evidence type="ECO:0000313" key="4">
    <source>
        <dbReference type="Proteomes" id="UP000827549"/>
    </source>
</evidence>
<dbReference type="InterPro" id="IPR036291">
    <property type="entry name" value="NAD(P)-bd_dom_sf"/>
</dbReference>
<evidence type="ECO:0000313" key="3">
    <source>
        <dbReference type="EMBL" id="WOO82429.1"/>
    </source>
</evidence>
<feature type="domain" description="Enoyl reductase (ER)" evidence="2">
    <location>
        <begin position="21"/>
        <end position="335"/>
    </location>
</feature>
<dbReference type="GO" id="GO:0016628">
    <property type="term" value="F:oxidoreductase activity, acting on the CH-CH group of donors, NAD or NADP as acceptor"/>
    <property type="evidence" value="ECO:0007669"/>
    <property type="project" value="InterPro"/>
</dbReference>